<feature type="region of interest" description="Disordered" evidence="1">
    <location>
        <begin position="72"/>
        <end position="91"/>
    </location>
</feature>
<name>A0ABT5PQS6_9PSED</name>
<dbReference type="EMBL" id="JAMDGS010000010">
    <property type="protein sequence ID" value="MDD1125822.1"/>
    <property type="molecule type" value="Genomic_DNA"/>
</dbReference>
<evidence type="ECO:0000259" key="2">
    <source>
        <dbReference type="PROSITE" id="PS50802"/>
    </source>
</evidence>
<evidence type="ECO:0000256" key="1">
    <source>
        <dbReference type="SAM" id="MobiDB-lite"/>
    </source>
</evidence>
<evidence type="ECO:0000313" key="3">
    <source>
        <dbReference type="EMBL" id="MDD1125822.1"/>
    </source>
</evidence>
<keyword evidence="4" id="KW-1185">Reference proteome</keyword>
<dbReference type="InterPro" id="IPR050704">
    <property type="entry name" value="Peptidase_C85-like"/>
</dbReference>
<dbReference type="Proteomes" id="UP001150531">
    <property type="component" value="Unassembled WGS sequence"/>
</dbReference>
<dbReference type="PANTHER" id="PTHR12419:SF10">
    <property type="entry name" value="DEUBIQUITINASE OTUD6B"/>
    <property type="match status" value="1"/>
</dbReference>
<evidence type="ECO:0000313" key="4">
    <source>
        <dbReference type="Proteomes" id="UP001150531"/>
    </source>
</evidence>
<dbReference type="InterPro" id="IPR038765">
    <property type="entry name" value="Papain-like_cys_pep_sf"/>
</dbReference>
<sequence>MSDFLEKFNNYCSSLKPPMELEKLYLDKLRALRASNAVSLATLEQMLVSGTADLVYRYTQFHCSLARDPVGETAEKKKNNHKVPTKKGGMVGEDVENRWTNENADKRTFIDEALARAEFKRLYTIIERTTIAVLIATMKRHHLQGPPHQAFQEYLSERWADEFSHDFDRMRVHSSHLGLTPVFAHGPLTGNSVLAGMIDLTENHADSWHLYVFNVCLIKVADTEAQKIPNAPDRMFLVTQNNRSCFTHGVSQVPPLVFKLLSDQDDLTANFRKVKMFFGKTLSSVEACEDSPNTVNPPDKAIMSLKDAAAANVSTCITHLWGAHRKKDPEAIKAIGRAPAFTHACLEKTTDATFTKGNKSYQVRVPCGLYQHGGPDTLGALADLERQWKIDPERYPPVVDDLLVERVADDGHCMFSAIGLRVGQSGRQLRELAARHISENRGLIAHQQNQDQYINDLRNTEGNILWGGEPELRALARELNRAIVIHQDGQDNIRILPGGHGEHGEPSADDIHIYYCSTEGRGGQLNHYNGLREP</sequence>
<dbReference type="RefSeq" id="WP_273899584.1">
    <property type="nucleotide sequence ID" value="NZ_JAMDGS010000010.1"/>
</dbReference>
<dbReference type="SUPFAM" id="SSF54001">
    <property type="entry name" value="Cysteine proteinases"/>
    <property type="match status" value="1"/>
</dbReference>
<comment type="caution">
    <text evidence="3">The sequence shown here is derived from an EMBL/GenBank/DDBJ whole genome shotgun (WGS) entry which is preliminary data.</text>
</comment>
<organism evidence="3 4">
    <name type="scientific">Pseudomonas aphyarum</name>
    <dbReference type="NCBI Taxonomy" id="2942629"/>
    <lineage>
        <taxon>Bacteria</taxon>
        <taxon>Pseudomonadati</taxon>
        <taxon>Pseudomonadota</taxon>
        <taxon>Gammaproteobacteria</taxon>
        <taxon>Pseudomonadales</taxon>
        <taxon>Pseudomonadaceae</taxon>
        <taxon>Pseudomonas</taxon>
    </lineage>
</organism>
<dbReference type="PANTHER" id="PTHR12419">
    <property type="entry name" value="OTU DOMAIN CONTAINING PROTEIN"/>
    <property type="match status" value="1"/>
</dbReference>
<dbReference type="PROSITE" id="PS50802">
    <property type="entry name" value="OTU"/>
    <property type="match status" value="1"/>
</dbReference>
<reference evidence="3" key="1">
    <citation type="submission" date="2022-05" db="EMBL/GenBank/DDBJ databases">
        <title>Novel Pseudomonas spp. Isolated from a Rainbow Trout Aquaculture Facility.</title>
        <authorList>
            <person name="Testerman T."/>
            <person name="Graf J."/>
        </authorList>
    </citation>
    <scope>NUCLEOTIDE SEQUENCE</scope>
    <source>
        <strain evidence="3">ID386</strain>
    </source>
</reference>
<feature type="domain" description="OTU" evidence="2">
    <location>
        <begin position="402"/>
        <end position="510"/>
    </location>
</feature>
<gene>
    <name evidence="3" type="ORF">M5G18_14620</name>
</gene>
<protein>
    <submittedName>
        <fullName evidence="3">OTU family ubiquitin thioesterase</fullName>
    </submittedName>
</protein>
<dbReference type="InterPro" id="IPR003323">
    <property type="entry name" value="OTU_dom"/>
</dbReference>
<dbReference type="Gene3D" id="3.90.70.80">
    <property type="match status" value="1"/>
</dbReference>
<proteinExistence type="predicted"/>
<accession>A0ABT5PQS6</accession>
<dbReference type="Pfam" id="PF02338">
    <property type="entry name" value="OTU"/>
    <property type="match status" value="1"/>
</dbReference>